<feature type="transmembrane region" description="Helical" evidence="1">
    <location>
        <begin position="91"/>
        <end position="108"/>
    </location>
</feature>
<feature type="transmembrane region" description="Helical" evidence="1">
    <location>
        <begin position="162"/>
        <end position="186"/>
    </location>
</feature>
<reference evidence="3" key="1">
    <citation type="submission" date="2016-10" db="EMBL/GenBank/DDBJ databases">
        <authorList>
            <person name="Varghese N."/>
            <person name="Submissions S."/>
        </authorList>
    </citation>
    <scope>NUCLEOTIDE SEQUENCE [LARGE SCALE GENOMIC DNA]</scope>
    <source>
        <strain evidence="3">B4,CECT 8067,JCM 17497</strain>
    </source>
</reference>
<name>A0A1G9DSX8_9EURY</name>
<keyword evidence="1" id="KW-1133">Transmembrane helix</keyword>
<evidence type="ECO:0000256" key="1">
    <source>
        <dbReference type="SAM" id="Phobius"/>
    </source>
</evidence>
<dbReference type="AlphaFoldDB" id="A0A1G9DSX8"/>
<evidence type="ECO:0000313" key="2">
    <source>
        <dbReference type="EMBL" id="SDK66988.1"/>
    </source>
</evidence>
<feature type="transmembrane region" description="Helical" evidence="1">
    <location>
        <begin position="206"/>
        <end position="225"/>
    </location>
</feature>
<dbReference type="STRING" id="1095776.SAMN04515672_3608"/>
<keyword evidence="3" id="KW-1185">Reference proteome</keyword>
<organism evidence="2 3">
    <name type="scientific">Natronorubrum texcoconense</name>
    <dbReference type="NCBI Taxonomy" id="1095776"/>
    <lineage>
        <taxon>Archaea</taxon>
        <taxon>Methanobacteriati</taxon>
        <taxon>Methanobacteriota</taxon>
        <taxon>Stenosarchaea group</taxon>
        <taxon>Halobacteria</taxon>
        <taxon>Halobacteriales</taxon>
        <taxon>Natrialbaceae</taxon>
        <taxon>Natronorubrum</taxon>
    </lineage>
</organism>
<keyword evidence="1" id="KW-0472">Membrane</keyword>
<feature type="transmembrane region" description="Helical" evidence="1">
    <location>
        <begin position="20"/>
        <end position="40"/>
    </location>
</feature>
<accession>A0A1G9DSX8</accession>
<sequence>MVRSVPQLELQQVCAMSLVQILPLAVVMIAGPQILAPIFLATSENWRANSTAYVFGAALSISLVVGIAYLIGNSLGGGGGGLLGPTGQQLLYGAVFVLLLYAAVETYQKRNVSEPPKWMGKLTTATPRFSFRLGFLLLGFFPTDIVTSISVGTYLAANGDPITHAAGFVLLTLFILATPLLSVFVLGERAEAALPTLRDWMDDNSWIISEAVIVLFIVLVLQNLLG</sequence>
<dbReference type="Pfam" id="PF11139">
    <property type="entry name" value="SfLAP"/>
    <property type="match status" value="1"/>
</dbReference>
<proteinExistence type="predicted"/>
<feature type="transmembrane region" description="Helical" evidence="1">
    <location>
        <begin position="129"/>
        <end position="156"/>
    </location>
</feature>
<gene>
    <name evidence="2" type="ORF">SAMN04515672_3608</name>
</gene>
<dbReference type="InterPro" id="IPR021315">
    <property type="entry name" value="Gap/Sap"/>
</dbReference>
<feature type="transmembrane region" description="Helical" evidence="1">
    <location>
        <begin position="52"/>
        <end position="71"/>
    </location>
</feature>
<dbReference type="EMBL" id="FNFE01000006">
    <property type="protein sequence ID" value="SDK66988.1"/>
    <property type="molecule type" value="Genomic_DNA"/>
</dbReference>
<keyword evidence="1" id="KW-0812">Transmembrane</keyword>
<dbReference type="Proteomes" id="UP000198882">
    <property type="component" value="Unassembled WGS sequence"/>
</dbReference>
<protein>
    <submittedName>
        <fullName evidence="2">Sap, sulfolipid-1-addressing protein</fullName>
    </submittedName>
</protein>
<evidence type="ECO:0000313" key="3">
    <source>
        <dbReference type="Proteomes" id="UP000198882"/>
    </source>
</evidence>